<evidence type="ECO:0000256" key="3">
    <source>
        <dbReference type="ARBA" id="ARBA00022490"/>
    </source>
</evidence>
<dbReference type="PROSITE" id="PS51354">
    <property type="entry name" value="GLUTAREDOXIN_2"/>
    <property type="match status" value="1"/>
</dbReference>
<sequence length="86" mass="8729">MAATGGGRSGLHNLLQGAVNDGVATSAGVNPAVSEVEEEKEETVLSELSTINGGRIQLPAVFVGGKLFGGLDRVMSTHITGELVPI</sequence>
<evidence type="ECO:0000313" key="5">
    <source>
        <dbReference type="EMBL" id="KAE8659689.1"/>
    </source>
</evidence>
<dbReference type="EMBL" id="VEPZ02001737">
    <property type="protein sequence ID" value="KAE8659689.1"/>
    <property type="molecule type" value="Genomic_DNA"/>
</dbReference>
<dbReference type="GO" id="GO:0005737">
    <property type="term" value="C:cytoplasm"/>
    <property type="evidence" value="ECO:0007669"/>
    <property type="project" value="UniProtKB-SubCell"/>
</dbReference>
<protein>
    <submittedName>
        <fullName evidence="5">Glutaredoxin-C9</fullName>
    </submittedName>
</protein>
<reference evidence="5" key="1">
    <citation type="submission" date="2019-09" db="EMBL/GenBank/DDBJ databases">
        <title>Draft genome information of white flower Hibiscus syriacus.</title>
        <authorList>
            <person name="Kim Y.-M."/>
        </authorList>
    </citation>
    <scope>NUCLEOTIDE SEQUENCE [LARGE SCALE GENOMIC DNA]</scope>
    <source>
        <strain evidence="5">YM2019G1</strain>
    </source>
</reference>
<accession>A0A6A2XMT7</accession>
<dbReference type="Gene3D" id="3.40.30.10">
    <property type="entry name" value="Glutaredoxin"/>
    <property type="match status" value="1"/>
</dbReference>
<proteinExistence type="inferred from homology"/>
<comment type="subcellular location">
    <subcellularLocation>
        <location evidence="1">Cytoplasm</location>
    </subcellularLocation>
</comment>
<evidence type="ECO:0000313" key="6">
    <source>
        <dbReference type="Proteomes" id="UP000436088"/>
    </source>
</evidence>
<keyword evidence="4" id="KW-0676">Redox-active center</keyword>
<dbReference type="PANTHER" id="PTHR10168">
    <property type="entry name" value="GLUTAREDOXIN"/>
    <property type="match status" value="1"/>
</dbReference>
<keyword evidence="3" id="KW-0963">Cytoplasm</keyword>
<evidence type="ECO:0000256" key="2">
    <source>
        <dbReference type="ARBA" id="ARBA00007568"/>
    </source>
</evidence>
<gene>
    <name evidence="5" type="ORF">F3Y22_tig00116962pilonHSYRG00893</name>
</gene>
<organism evidence="5 6">
    <name type="scientific">Hibiscus syriacus</name>
    <name type="common">Rose of Sharon</name>
    <dbReference type="NCBI Taxonomy" id="106335"/>
    <lineage>
        <taxon>Eukaryota</taxon>
        <taxon>Viridiplantae</taxon>
        <taxon>Streptophyta</taxon>
        <taxon>Embryophyta</taxon>
        <taxon>Tracheophyta</taxon>
        <taxon>Spermatophyta</taxon>
        <taxon>Magnoliopsida</taxon>
        <taxon>eudicotyledons</taxon>
        <taxon>Gunneridae</taxon>
        <taxon>Pentapetalae</taxon>
        <taxon>rosids</taxon>
        <taxon>malvids</taxon>
        <taxon>Malvales</taxon>
        <taxon>Malvaceae</taxon>
        <taxon>Malvoideae</taxon>
        <taxon>Hibiscus</taxon>
    </lineage>
</organism>
<comment type="similarity">
    <text evidence="2">Belongs to the glutaredoxin family. CC-type subfamily.</text>
</comment>
<dbReference type="InterPro" id="IPR036249">
    <property type="entry name" value="Thioredoxin-like_sf"/>
</dbReference>
<evidence type="ECO:0000256" key="4">
    <source>
        <dbReference type="ARBA" id="ARBA00023284"/>
    </source>
</evidence>
<evidence type="ECO:0000256" key="1">
    <source>
        <dbReference type="ARBA" id="ARBA00004496"/>
    </source>
</evidence>
<dbReference type="InterPro" id="IPR011905">
    <property type="entry name" value="GlrX-like_pln_2"/>
</dbReference>
<keyword evidence="6" id="KW-1185">Reference proteome</keyword>
<dbReference type="Proteomes" id="UP000436088">
    <property type="component" value="Unassembled WGS sequence"/>
</dbReference>
<comment type="caution">
    <text evidence="5">The sequence shown here is derived from an EMBL/GenBank/DDBJ whole genome shotgun (WGS) entry which is preliminary data.</text>
</comment>
<dbReference type="AlphaFoldDB" id="A0A6A2XMT7"/>
<name>A0A6A2XMT7_HIBSY</name>
<dbReference type="SUPFAM" id="SSF52833">
    <property type="entry name" value="Thioredoxin-like"/>
    <property type="match status" value="1"/>
</dbReference>